<protein>
    <recommendedName>
        <fullName evidence="2">F-box domain-containing protein</fullName>
    </recommendedName>
</protein>
<dbReference type="Pfam" id="PF05725">
    <property type="entry name" value="FNIP"/>
    <property type="match status" value="3"/>
</dbReference>
<accession>A0A6C0C9Q0</accession>
<name>A0A6C0C9Q0_9ZZZZ</name>
<evidence type="ECO:0008006" key="2">
    <source>
        <dbReference type="Google" id="ProtNLM"/>
    </source>
</evidence>
<dbReference type="AlphaFoldDB" id="A0A6C0C9Q0"/>
<dbReference type="InterPro" id="IPR008615">
    <property type="entry name" value="FNIP"/>
</dbReference>
<dbReference type="EMBL" id="MN739365">
    <property type="protein sequence ID" value="QHT01161.1"/>
    <property type="molecule type" value="Genomic_DNA"/>
</dbReference>
<dbReference type="InterPro" id="IPR051251">
    <property type="entry name" value="STK_FNIP-Repeat"/>
</dbReference>
<sequence length="270" mass="31338">MEIIPSDVILKISEHLTDYEKLCIAMTSKLMDNFKYKMTYVKKIHIQRIKNKSYFDNFENIEISDPVTKCPKYVKNIYFEARTMDFSSHVKVINSCKITHLSLNDHFNRQIEYTIPSSVTHLQFGKRYNKLLSKCIPQSVTHLTFGDDFNQSILNEIPSSVTHLTFGHSFNQSINDAIPSSVTHLTLGWRFDLSINDAIPPLVTHLTLMGHFNQSIENCIPSSIKYIKFGILFNQSINDIPESVEEIVLSRYYRREINDTLISKTKRYTV</sequence>
<dbReference type="PANTHER" id="PTHR32134:SF173">
    <property type="entry name" value="FNIP REPEAT-CONTAINING PROTEIN-RELATED"/>
    <property type="match status" value="1"/>
</dbReference>
<dbReference type="InterPro" id="IPR032675">
    <property type="entry name" value="LRR_dom_sf"/>
</dbReference>
<dbReference type="PANTHER" id="PTHR32134">
    <property type="entry name" value="FNIP REPEAT-CONTAINING PROTEIN"/>
    <property type="match status" value="1"/>
</dbReference>
<organism evidence="1">
    <name type="scientific">viral metagenome</name>
    <dbReference type="NCBI Taxonomy" id="1070528"/>
    <lineage>
        <taxon>unclassified sequences</taxon>
        <taxon>metagenomes</taxon>
        <taxon>organismal metagenomes</taxon>
    </lineage>
</organism>
<reference evidence="1" key="1">
    <citation type="journal article" date="2020" name="Nature">
        <title>Giant virus diversity and host interactions through global metagenomics.</title>
        <authorList>
            <person name="Schulz F."/>
            <person name="Roux S."/>
            <person name="Paez-Espino D."/>
            <person name="Jungbluth S."/>
            <person name="Walsh D.A."/>
            <person name="Denef V.J."/>
            <person name="McMahon K.D."/>
            <person name="Konstantinidis K.T."/>
            <person name="Eloe-Fadrosh E.A."/>
            <person name="Kyrpides N.C."/>
            <person name="Woyke T."/>
        </authorList>
    </citation>
    <scope>NUCLEOTIDE SEQUENCE</scope>
    <source>
        <strain evidence="1">GVMAG-M-3300020192-26</strain>
    </source>
</reference>
<evidence type="ECO:0000313" key="1">
    <source>
        <dbReference type="EMBL" id="QHT01161.1"/>
    </source>
</evidence>
<proteinExistence type="predicted"/>
<dbReference type="Gene3D" id="3.80.10.10">
    <property type="entry name" value="Ribonuclease Inhibitor"/>
    <property type="match status" value="1"/>
</dbReference>